<evidence type="ECO:0000313" key="2">
    <source>
        <dbReference type="EMBL" id="MOY34423.1"/>
    </source>
</evidence>
<feature type="signal peptide" evidence="1">
    <location>
        <begin position="1"/>
        <end position="16"/>
    </location>
</feature>
<dbReference type="EMBL" id="GHJT01000452">
    <property type="protein sequence ID" value="MOY34423.1"/>
    <property type="molecule type" value="Transcribed_RNA"/>
</dbReference>
<sequence length="107" mass="13038">MFLFFFFFALAQPSWQRLTPKNVQSLPPVGLFYFLLRRWKFLCCKYFRLSFGKRSYSFRFFSFVFDGLRSKNALIFLFCRTHIMVLNLRSCRGEMVFHGHYLTVTHY</sequence>
<feature type="chain" id="PRO_5020022826" evidence="1">
    <location>
        <begin position="17"/>
        <end position="107"/>
    </location>
</feature>
<proteinExistence type="predicted"/>
<organism evidence="2">
    <name type="scientific">Ixodes scapularis</name>
    <name type="common">Black-legged tick</name>
    <name type="synonym">Deer tick</name>
    <dbReference type="NCBI Taxonomy" id="6945"/>
    <lineage>
        <taxon>Eukaryota</taxon>
        <taxon>Metazoa</taxon>
        <taxon>Ecdysozoa</taxon>
        <taxon>Arthropoda</taxon>
        <taxon>Chelicerata</taxon>
        <taxon>Arachnida</taxon>
        <taxon>Acari</taxon>
        <taxon>Parasitiformes</taxon>
        <taxon>Ixodida</taxon>
        <taxon>Ixodoidea</taxon>
        <taxon>Ixodidae</taxon>
        <taxon>Ixodinae</taxon>
        <taxon>Ixodes</taxon>
    </lineage>
</organism>
<accession>A0A4D5RBC4</accession>
<name>A0A4D5RBC4_IXOSC</name>
<reference evidence="2" key="1">
    <citation type="submission" date="2019-04" db="EMBL/GenBank/DDBJ databases">
        <title>An insight into the mialome of Ixodes scapularis.</title>
        <authorList>
            <person name="Ribeiro J.M."/>
            <person name="Mather T.N."/>
            <person name="Karim S."/>
        </authorList>
    </citation>
    <scope>NUCLEOTIDE SEQUENCE</scope>
</reference>
<protein>
    <submittedName>
        <fullName evidence="2">Putative secreted protein</fullName>
    </submittedName>
</protein>
<dbReference type="AlphaFoldDB" id="A0A4D5RBC4"/>
<evidence type="ECO:0000256" key="1">
    <source>
        <dbReference type="SAM" id="SignalP"/>
    </source>
</evidence>
<keyword evidence="1" id="KW-0732">Signal</keyword>